<dbReference type="Pfam" id="PF20258">
    <property type="entry name" value="tRNA_Me_trans_C"/>
    <property type="match status" value="1"/>
</dbReference>
<gene>
    <name evidence="14" type="ORF">SCHPADRAFT_82101</name>
</gene>
<evidence type="ECO:0000256" key="4">
    <source>
        <dbReference type="ARBA" id="ARBA00022555"/>
    </source>
</evidence>
<dbReference type="EC" id="2.8.1.14" evidence="3"/>
<evidence type="ECO:0000256" key="10">
    <source>
        <dbReference type="ARBA" id="ARBA00023157"/>
    </source>
</evidence>
<dbReference type="OrthoDB" id="3685at2759"/>
<evidence type="ECO:0000256" key="3">
    <source>
        <dbReference type="ARBA" id="ARBA00011953"/>
    </source>
</evidence>
<dbReference type="GO" id="GO:0000049">
    <property type="term" value="F:tRNA binding"/>
    <property type="evidence" value="ECO:0007669"/>
    <property type="project" value="UniProtKB-KW"/>
</dbReference>
<feature type="domain" description="tRNA-specific 2-thiouridylase MnmA-like central" evidence="13">
    <location>
        <begin position="180"/>
        <end position="241"/>
    </location>
</feature>
<evidence type="ECO:0000259" key="12">
    <source>
        <dbReference type="Pfam" id="PF20258"/>
    </source>
</evidence>
<dbReference type="Gene3D" id="2.40.30.10">
    <property type="entry name" value="Translation factors"/>
    <property type="match status" value="1"/>
</dbReference>
<dbReference type="Pfam" id="PF20259">
    <property type="entry name" value="tRNA_Me_trans_M"/>
    <property type="match status" value="1"/>
</dbReference>
<dbReference type="AlphaFoldDB" id="A0A0H2S4U4"/>
<sequence>MRNWDTRDESGTDKGCEWEKDWEDVQRVCKMIDLPCEMIDLSRDYWNRVFQPNLRVWENGSTPNPDVWCNREVKFGALLDRLMKRTETGWLATGHYGGVEWQTINSIPRPKLVRANDRRKDQTYYLSGVRESSLRKAWFPLQHIPKSKVYEMAREFGLPTASREESMGICFVGERRHFSEFLANYIPPRKGPIIDEITGLRVGTHQGLWNFTIGQNARVPGMREKSFVSEKDIRENIIYVVPGSTHPRLLCDAITVGNFNWIWDDLPPPGIEDPEGFKALVQVRHRSDAVPCTVRLIDNMVNVKFSESQLAIAPGQIAAIYDGNWCLGSGMITNRLRHAV</sequence>
<comment type="similarity">
    <text evidence="2">Belongs to the MnmA/TRMU family.</text>
</comment>
<dbReference type="FunCoup" id="A0A0H2S4U4">
    <property type="interactions" value="367"/>
</dbReference>
<dbReference type="GO" id="GO:0005739">
    <property type="term" value="C:mitochondrion"/>
    <property type="evidence" value="ECO:0007669"/>
    <property type="project" value="TreeGrafter"/>
</dbReference>
<dbReference type="Gene3D" id="2.30.30.280">
    <property type="entry name" value="Adenine nucleotide alpha hydrolases-like domains"/>
    <property type="match status" value="1"/>
</dbReference>
<keyword evidence="8" id="KW-0067">ATP-binding</keyword>
<dbReference type="InterPro" id="IPR046885">
    <property type="entry name" value="MnmA-like_C"/>
</dbReference>
<dbReference type="Pfam" id="PF03054">
    <property type="entry name" value="tRNA_Me_trans"/>
    <property type="match status" value="1"/>
</dbReference>
<dbReference type="PANTHER" id="PTHR11933">
    <property type="entry name" value="TRNA 5-METHYLAMINOMETHYL-2-THIOURIDYLATE -METHYLTRANSFERASE"/>
    <property type="match status" value="1"/>
</dbReference>
<evidence type="ECO:0000259" key="13">
    <source>
        <dbReference type="Pfam" id="PF20259"/>
    </source>
</evidence>
<dbReference type="EMBL" id="KQ085888">
    <property type="protein sequence ID" value="KLO19237.1"/>
    <property type="molecule type" value="Genomic_DNA"/>
</dbReference>
<dbReference type="GO" id="GO:0016783">
    <property type="term" value="F:sulfurtransferase activity"/>
    <property type="evidence" value="ECO:0007669"/>
    <property type="project" value="InterPro"/>
</dbReference>
<dbReference type="FunFam" id="2.30.30.280:FF:000001">
    <property type="entry name" value="tRNA-specific 2-thiouridylase MnmA"/>
    <property type="match status" value="1"/>
</dbReference>
<evidence type="ECO:0000256" key="9">
    <source>
        <dbReference type="ARBA" id="ARBA00022884"/>
    </source>
</evidence>
<dbReference type="GO" id="GO:0032259">
    <property type="term" value="P:methylation"/>
    <property type="evidence" value="ECO:0007669"/>
    <property type="project" value="UniProtKB-KW"/>
</dbReference>
<evidence type="ECO:0000256" key="7">
    <source>
        <dbReference type="ARBA" id="ARBA00022741"/>
    </source>
</evidence>
<keyword evidence="14" id="KW-0489">Methyltransferase</keyword>
<dbReference type="InterPro" id="IPR023382">
    <property type="entry name" value="MnmA-like_central_sf"/>
</dbReference>
<keyword evidence="4" id="KW-0820">tRNA-binding</keyword>
<dbReference type="PANTHER" id="PTHR11933:SF5">
    <property type="entry name" value="MITOCHONDRIAL TRNA-SPECIFIC 2-THIOURIDYLASE 1"/>
    <property type="match status" value="1"/>
</dbReference>
<dbReference type="GO" id="GO:0008168">
    <property type="term" value="F:methyltransferase activity"/>
    <property type="evidence" value="ECO:0007669"/>
    <property type="project" value="UniProtKB-KW"/>
</dbReference>
<evidence type="ECO:0000313" key="14">
    <source>
        <dbReference type="EMBL" id="KLO19237.1"/>
    </source>
</evidence>
<keyword evidence="6" id="KW-0819">tRNA processing</keyword>
<accession>A0A0H2S4U4</accession>
<evidence type="ECO:0000256" key="1">
    <source>
        <dbReference type="ARBA" id="ARBA00003986"/>
    </source>
</evidence>
<keyword evidence="10" id="KW-1015">Disulfide bond</keyword>
<evidence type="ECO:0000256" key="11">
    <source>
        <dbReference type="ARBA" id="ARBA00049564"/>
    </source>
</evidence>
<dbReference type="GO" id="GO:0005524">
    <property type="term" value="F:ATP binding"/>
    <property type="evidence" value="ECO:0007669"/>
    <property type="project" value="UniProtKB-KW"/>
</dbReference>
<dbReference type="STRING" id="27342.A0A0H2S4U4"/>
<feature type="domain" description="tRNA-specific 2-thiouridylase MnmA-like C-terminal" evidence="12">
    <location>
        <begin position="252"/>
        <end position="332"/>
    </location>
</feature>
<dbReference type="NCBIfam" id="NF001138">
    <property type="entry name" value="PRK00143.1"/>
    <property type="match status" value="1"/>
</dbReference>
<dbReference type="InterPro" id="IPR046884">
    <property type="entry name" value="MnmA-like_central"/>
</dbReference>
<comment type="catalytic activity">
    <reaction evidence="11">
        <text>5-taurinomethyluridine(34) in tRNA + S-sulfanyl-L-cysteinyl-[protein] + AH2 + ATP = 5-taurinomethyl-2-thiouridine(34) in tRNA + L-cysteinyl-[protein] + A + AMP + diphosphate + H(+)</text>
        <dbReference type="Rhea" id="RHEA:47040"/>
        <dbReference type="Rhea" id="RHEA-COMP:10131"/>
        <dbReference type="Rhea" id="RHEA-COMP:11726"/>
        <dbReference type="Rhea" id="RHEA-COMP:11732"/>
        <dbReference type="Rhea" id="RHEA-COMP:11733"/>
        <dbReference type="ChEBI" id="CHEBI:13193"/>
        <dbReference type="ChEBI" id="CHEBI:15378"/>
        <dbReference type="ChEBI" id="CHEBI:17499"/>
        <dbReference type="ChEBI" id="CHEBI:29950"/>
        <dbReference type="ChEBI" id="CHEBI:30616"/>
        <dbReference type="ChEBI" id="CHEBI:33019"/>
        <dbReference type="ChEBI" id="CHEBI:61963"/>
        <dbReference type="ChEBI" id="CHEBI:87171"/>
        <dbReference type="ChEBI" id="CHEBI:87172"/>
        <dbReference type="ChEBI" id="CHEBI:456215"/>
        <dbReference type="EC" id="2.8.1.14"/>
    </reaction>
</comment>
<evidence type="ECO:0000256" key="8">
    <source>
        <dbReference type="ARBA" id="ARBA00022840"/>
    </source>
</evidence>
<proteinExistence type="inferred from homology"/>
<keyword evidence="7" id="KW-0547">Nucleotide-binding</keyword>
<dbReference type="CDD" id="cd01998">
    <property type="entry name" value="MnmA_TRMU-like"/>
    <property type="match status" value="1"/>
</dbReference>
<name>A0A0H2S4U4_9AGAM</name>
<evidence type="ECO:0000256" key="5">
    <source>
        <dbReference type="ARBA" id="ARBA00022679"/>
    </source>
</evidence>
<dbReference type="Proteomes" id="UP000053477">
    <property type="component" value="Unassembled WGS sequence"/>
</dbReference>
<organism evidence="14 15">
    <name type="scientific">Schizopora paradoxa</name>
    <dbReference type="NCBI Taxonomy" id="27342"/>
    <lineage>
        <taxon>Eukaryota</taxon>
        <taxon>Fungi</taxon>
        <taxon>Dikarya</taxon>
        <taxon>Basidiomycota</taxon>
        <taxon>Agaricomycotina</taxon>
        <taxon>Agaricomycetes</taxon>
        <taxon>Hymenochaetales</taxon>
        <taxon>Schizoporaceae</taxon>
        <taxon>Schizopora</taxon>
    </lineage>
</organism>
<keyword evidence="5 14" id="KW-0808">Transferase</keyword>
<dbReference type="NCBIfam" id="TIGR00420">
    <property type="entry name" value="trmU"/>
    <property type="match status" value="1"/>
</dbReference>
<protein>
    <recommendedName>
        <fullName evidence="3">tRNA-5-taurinomethyluridine 2-sulfurtransferase</fullName>
        <ecNumber evidence="3">2.8.1.14</ecNumber>
    </recommendedName>
</protein>
<dbReference type="Gene3D" id="3.40.50.620">
    <property type="entry name" value="HUPs"/>
    <property type="match status" value="1"/>
</dbReference>
<reference evidence="14 15" key="1">
    <citation type="submission" date="2015-04" db="EMBL/GenBank/DDBJ databases">
        <title>Complete genome sequence of Schizopora paradoxa KUC8140, a cosmopolitan wood degrader in East Asia.</title>
        <authorList>
            <consortium name="DOE Joint Genome Institute"/>
            <person name="Min B."/>
            <person name="Park H."/>
            <person name="Jang Y."/>
            <person name="Kim J.-J."/>
            <person name="Kim K.H."/>
            <person name="Pangilinan J."/>
            <person name="Lipzen A."/>
            <person name="Riley R."/>
            <person name="Grigoriev I.V."/>
            <person name="Spatafora J.W."/>
            <person name="Choi I.-G."/>
        </authorList>
    </citation>
    <scope>NUCLEOTIDE SEQUENCE [LARGE SCALE GENOMIC DNA]</scope>
    <source>
        <strain evidence="14 15">KUC8140</strain>
    </source>
</reference>
<keyword evidence="15" id="KW-1185">Reference proteome</keyword>
<comment type="function">
    <text evidence="1">Catalyzes the 2-thiolation of uridine at the wobble position (U34) of mitochondrial tRNA(Lys), tRNA(Glu) and tRNA(Gln). Required for the formation of 5-taurinomethyl-2-thiouridine (tm5s2U) of mitochondrial tRNA(Lys), tRNA(Glu), and tRNA(Gln) at the wobble position. ATP is required to activate the C2 atom of the wobble base.</text>
</comment>
<dbReference type="InterPro" id="IPR014729">
    <property type="entry name" value="Rossmann-like_a/b/a_fold"/>
</dbReference>
<dbReference type="InterPro" id="IPR004506">
    <property type="entry name" value="MnmA-like"/>
</dbReference>
<keyword evidence="9" id="KW-0694">RNA-binding</keyword>
<evidence type="ECO:0000256" key="2">
    <source>
        <dbReference type="ARBA" id="ARBA00006191"/>
    </source>
</evidence>
<dbReference type="SUPFAM" id="SSF52402">
    <property type="entry name" value="Adenine nucleotide alpha hydrolases-like"/>
    <property type="match status" value="1"/>
</dbReference>
<dbReference type="InParanoid" id="A0A0H2S4U4"/>
<evidence type="ECO:0000256" key="6">
    <source>
        <dbReference type="ARBA" id="ARBA00022694"/>
    </source>
</evidence>
<evidence type="ECO:0000313" key="15">
    <source>
        <dbReference type="Proteomes" id="UP000053477"/>
    </source>
</evidence>
<dbReference type="GO" id="GO:0002143">
    <property type="term" value="P:tRNA wobble position uridine thiolation"/>
    <property type="evidence" value="ECO:0007669"/>
    <property type="project" value="TreeGrafter"/>
</dbReference>